<feature type="compositionally biased region" description="Polar residues" evidence="1">
    <location>
        <begin position="194"/>
        <end position="211"/>
    </location>
</feature>
<evidence type="ECO:0000313" key="3">
    <source>
        <dbReference type="EMBL" id="CCA68687.1"/>
    </source>
</evidence>
<evidence type="ECO:0000256" key="1">
    <source>
        <dbReference type="SAM" id="MobiDB-lite"/>
    </source>
</evidence>
<dbReference type="CDD" id="cd00067">
    <property type="entry name" value="GAL4"/>
    <property type="match status" value="1"/>
</dbReference>
<keyword evidence="4" id="KW-1185">Reference proteome</keyword>
<organism evidence="3 4">
    <name type="scientific">Serendipita indica (strain DSM 11827)</name>
    <name type="common">Root endophyte fungus</name>
    <name type="synonym">Piriformospora indica</name>
    <dbReference type="NCBI Taxonomy" id="1109443"/>
    <lineage>
        <taxon>Eukaryota</taxon>
        <taxon>Fungi</taxon>
        <taxon>Dikarya</taxon>
        <taxon>Basidiomycota</taxon>
        <taxon>Agaricomycotina</taxon>
        <taxon>Agaricomycetes</taxon>
        <taxon>Sebacinales</taxon>
        <taxon>Serendipitaceae</taxon>
        <taxon>Serendipita</taxon>
    </lineage>
</organism>
<dbReference type="GO" id="GO:0000981">
    <property type="term" value="F:DNA-binding transcription factor activity, RNA polymerase II-specific"/>
    <property type="evidence" value="ECO:0007669"/>
    <property type="project" value="InterPro"/>
</dbReference>
<dbReference type="PROSITE" id="PS00463">
    <property type="entry name" value="ZN2_CY6_FUNGAL_1"/>
    <property type="match status" value="1"/>
</dbReference>
<feature type="compositionally biased region" description="Pro residues" evidence="1">
    <location>
        <begin position="177"/>
        <end position="192"/>
    </location>
</feature>
<dbReference type="EMBL" id="CAFZ01000038">
    <property type="protein sequence ID" value="CCA68687.1"/>
    <property type="molecule type" value="Genomic_DNA"/>
</dbReference>
<feature type="domain" description="Zn(2)-C6 fungal-type" evidence="2">
    <location>
        <begin position="254"/>
        <end position="287"/>
    </location>
</feature>
<dbReference type="AlphaFoldDB" id="G4TBM1"/>
<reference evidence="3 4" key="1">
    <citation type="journal article" date="2011" name="PLoS Pathog.">
        <title>Endophytic Life Strategies Decoded by Genome and Transcriptome Analyses of the Mutualistic Root Symbiont Piriformospora indica.</title>
        <authorList>
            <person name="Zuccaro A."/>
            <person name="Lahrmann U."/>
            <person name="Guldener U."/>
            <person name="Langen G."/>
            <person name="Pfiffi S."/>
            <person name="Biedenkopf D."/>
            <person name="Wong P."/>
            <person name="Samans B."/>
            <person name="Grimm C."/>
            <person name="Basiewicz M."/>
            <person name="Murat C."/>
            <person name="Martin F."/>
            <person name="Kogel K.H."/>
        </authorList>
    </citation>
    <scope>NUCLEOTIDE SEQUENCE [LARGE SCALE GENOMIC DNA]</scope>
    <source>
        <strain evidence="3 4">DSM 11827</strain>
    </source>
</reference>
<comment type="caution">
    <text evidence="3">The sequence shown here is derived from an EMBL/GenBank/DDBJ whole genome shotgun (WGS) entry which is preliminary data.</text>
</comment>
<feature type="compositionally biased region" description="Polar residues" evidence="1">
    <location>
        <begin position="220"/>
        <end position="231"/>
    </location>
</feature>
<protein>
    <recommendedName>
        <fullName evidence="2">Zn(2)-C6 fungal-type domain-containing protein</fullName>
    </recommendedName>
</protein>
<accession>G4TBM1</accession>
<evidence type="ECO:0000259" key="2">
    <source>
        <dbReference type="PROSITE" id="PS50048"/>
    </source>
</evidence>
<gene>
    <name evidence="3" type="ORF">PIIN_02552</name>
</gene>
<dbReference type="GO" id="GO:0008270">
    <property type="term" value="F:zinc ion binding"/>
    <property type="evidence" value="ECO:0007669"/>
    <property type="project" value="InterPro"/>
</dbReference>
<dbReference type="HOGENOM" id="CLU_960149_0_0_1"/>
<dbReference type="SUPFAM" id="SSF57701">
    <property type="entry name" value="Zn2/Cys6 DNA-binding domain"/>
    <property type="match status" value="1"/>
</dbReference>
<dbReference type="InParanoid" id="G4TBM1"/>
<evidence type="ECO:0000313" key="4">
    <source>
        <dbReference type="Proteomes" id="UP000007148"/>
    </source>
</evidence>
<feature type="region of interest" description="Disordered" evidence="1">
    <location>
        <begin position="146"/>
        <end position="237"/>
    </location>
</feature>
<name>G4TBM1_SERID</name>
<sequence length="290" mass="31392">MAHYNSNYSQYPADMHYSPYDADYLPHGVATDPRMLDASFPLTQQGSYPSNMVQGHPYFEPEMFLESSDDMFYSSGTYTAAHALDASHLTYPPGNGTVCPKDLDVREHYHGQMHVYGDYNTVPRIHTSSPMDITPAFSSLDESARWYSGASSTPPNEDISSGSDGGSDDHHVMHVSPSPPHVPAHPSTPPREPTSATQETSAIKPSKSSYYRSRVALPTSHPTPVQQSALTGSARAGPKGALSGLGFVNRKVKACSSCKRRKVPCAVPFPGGRCNQCLLKPDLPCSLVSS</sequence>
<dbReference type="InterPro" id="IPR036864">
    <property type="entry name" value="Zn2-C6_fun-type_DNA-bd_sf"/>
</dbReference>
<proteinExistence type="predicted"/>
<dbReference type="InterPro" id="IPR001138">
    <property type="entry name" value="Zn2Cys6_DnaBD"/>
</dbReference>
<dbReference type="Proteomes" id="UP000007148">
    <property type="component" value="Unassembled WGS sequence"/>
</dbReference>
<dbReference type="PROSITE" id="PS50048">
    <property type="entry name" value="ZN2_CY6_FUNGAL_2"/>
    <property type="match status" value="1"/>
</dbReference>
<feature type="compositionally biased region" description="Polar residues" evidence="1">
    <location>
        <begin position="149"/>
        <end position="159"/>
    </location>
</feature>